<accession>A0A2P5WXX2</accession>
<proteinExistence type="predicted"/>
<dbReference type="EMBL" id="KZ666154">
    <property type="protein sequence ID" value="PPR95942.1"/>
    <property type="molecule type" value="Genomic_DNA"/>
</dbReference>
<dbReference type="AlphaFoldDB" id="A0A2P5WXX2"/>
<reference evidence="1 2" key="1">
    <citation type="submission" date="2015-01" db="EMBL/GenBank/DDBJ databases">
        <title>Genome of allotetraploid Gossypium barbadense reveals genomic plasticity and fiber elongation in cotton evolution.</title>
        <authorList>
            <person name="Chen X."/>
            <person name="Liu X."/>
            <person name="Zhao B."/>
            <person name="Zheng H."/>
            <person name="Hu Y."/>
            <person name="Lu G."/>
            <person name="Yang C."/>
            <person name="Chen J."/>
            <person name="Shan C."/>
            <person name="Zhang L."/>
            <person name="Zhou Y."/>
            <person name="Wang L."/>
            <person name="Guo W."/>
            <person name="Bai Y."/>
            <person name="Ruan J."/>
            <person name="Shangguan X."/>
            <person name="Mao Y."/>
            <person name="Jiang J."/>
            <person name="Zhu Y."/>
            <person name="Lei J."/>
            <person name="Kang H."/>
            <person name="Chen S."/>
            <person name="He X."/>
            <person name="Wang R."/>
            <person name="Wang Y."/>
            <person name="Chen J."/>
            <person name="Wang L."/>
            <person name="Yu S."/>
            <person name="Wang B."/>
            <person name="Wei J."/>
            <person name="Song S."/>
            <person name="Lu X."/>
            <person name="Gao Z."/>
            <person name="Gu W."/>
            <person name="Deng X."/>
            <person name="Ma D."/>
            <person name="Wang S."/>
            <person name="Liang W."/>
            <person name="Fang L."/>
            <person name="Cai C."/>
            <person name="Zhu X."/>
            <person name="Zhou B."/>
            <person name="Zhang Y."/>
            <person name="Chen Z."/>
            <person name="Xu S."/>
            <person name="Zhu R."/>
            <person name="Wang S."/>
            <person name="Zhang T."/>
            <person name="Zhao G."/>
        </authorList>
    </citation>
    <scope>NUCLEOTIDE SEQUENCE [LARGE SCALE GENOMIC DNA]</scope>
    <source>
        <strain evidence="2">cv. Xinhai21</strain>
        <tissue evidence="1">Leaf</tissue>
    </source>
</reference>
<protein>
    <submittedName>
        <fullName evidence="1">Uncharacterized protein</fullName>
    </submittedName>
</protein>
<organism evidence="1 2">
    <name type="scientific">Gossypium barbadense</name>
    <name type="common">Sea Island cotton</name>
    <name type="synonym">Hibiscus barbadensis</name>
    <dbReference type="NCBI Taxonomy" id="3634"/>
    <lineage>
        <taxon>Eukaryota</taxon>
        <taxon>Viridiplantae</taxon>
        <taxon>Streptophyta</taxon>
        <taxon>Embryophyta</taxon>
        <taxon>Tracheophyta</taxon>
        <taxon>Spermatophyta</taxon>
        <taxon>Magnoliopsida</taxon>
        <taxon>eudicotyledons</taxon>
        <taxon>Gunneridae</taxon>
        <taxon>Pentapetalae</taxon>
        <taxon>rosids</taxon>
        <taxon>malvids</taxon>
        <taxon>Malvales</taxon>
        <taxon>Malvaceae</taxon>
        <taxon>Malvoideae</taxon>
        <taxon>Gossypium</taxon>
    </lineage>
</organism>
<evidence type="ECO:0000313" key="1">
    <source>
        <dbReference type="EMBL" id="PPR95942.1"/>
    </source>
</evidence>
<gene>
    <name evidence="1" type="ORF">GOBAR_AA24730</name>
</gene>
<evidence type="ECO:0000313" key="2">
    <source>
        <dbReference type="Proteomes" id="UP000239757"/>
    </source>
</evidence>
<name>A0A2P5WXX2_GOSBA</name>
<sequence length="85" mass="9815">MVATPSEVSTNRVVSSMTFTLVHRSSSPCFFDDDRHYRIVQSFPSYEIVKHREDKCRHQLRLINDGYGLTENVNGTLPSRREVSL</sequence>
<dbReference type="Proteomes" id="UP000239757">
    <property type="component" value="Unassembled WGS sequence"/>
</dbReference>